<sequence>MRLKKVFAGALAAAMLVCAVAVPAFAAEEVEQENCLTSSYVQMNIPYADFYKAAGVDNASEIDAVTSATKNKTRAGNLAAGSYHVNADGTDITGVSFPVKVLTPWALKNAKQVTDADSYDITVTLKGKESTTTYTGADALFENESYAYYKLSETPAYYITAWYNLLSGKWEFGKVHATETTVEGTTVELNTNGHHTTYEMKLSGFDLDYKANKVYGVVLTTADGSEYGLHHVTNIWHGTKLGFNADDPYFASIIGKTITQITFYAADGVYVLPVSVAL</sequence>
<protein>
    <submittedName>
        <fullName evidence="2">Uncharacterized protein</fullName>
    </submittedName>
</protein>
<evidence type="ECO:0000313" key="3">
    <source>
        <dbReference type="Proteomes" id="UP000095649"/>
    </source>
</evidence>
<dbReference type="AlphaFoldDB" id="A0A173SS06"/>
<evidence type="ECO:0000313" key="2">
    <source>
        <dbReference type="EMBL" id="CUM92395.1"/>
    </source>
</evidence>
<reference evidence="2 3" key="1">
    <citation type="submission" date="2015-09" db="EMBL/GenBank/DDBJ databases">
        <authorList>
            <consortium name="Pathogen Informatics"/>
        </authorList>
    </citation>
    <scope>NUCLEOTIDE SEQUENCE [LARGE SCALE GENOMIC DNA]</scope>
    <source>
        <strain evidence="2 3">2789STDY5834970</strain>
    </source>
</reference>
<accession>A0A173SS06</accession>
<dbReference type="RefSeq" id="WP_055185731.1">
    <property type="nucleotide sequence ID" value="NZ_CYXN01000006.1"/>
</dbReference>
<name>A0A173SS06_9FIRM</name>
<dbReference type="OrthoDB" id="2077842at2"/>
<organism evidence="2 3">
    <name type="scientific">Faecalibacterium prausnitzii</name>
    <dbReference type="NCBI Taxonomy" id="853"/>
    <lineage>
        <taxon>Bacteria</taxon>
        <taxon>Bacillati</taxon>
        <taxon>Bacillota</taxon>
        <taxon>Clostridia</taxon>
        <taxon>Eubacteriales</taxon>
        <taxon>Oscillospiraceae</taxon>
        <taxon>Faecalibacterium</taxon>
    </lineage>
</organism>
<dbReference type="Proteomes" id="UP000095649">
    <property type="component" value="Unassembled WGS sequence"/>
</dbReference>
<keyword evidence="1" id="KW-0732">Signal</keyword>
<feature type="chain" id="PRO_5008011762" evidence="1">
    <location>
        <begin position="27"/>
        <end position="278"/>
    </location>
</feature>
<evidence type="ECO:0000256" key="1">
    <source>
        <dbReference type="SAM" id="SignalP"/>
    </source>
</evidence>
<dbReference type="EMBL" id="CYXN01000006">
    <property type="protein sequence ID" value="CUM92395.1"/>
    <property type="molecule type" value="Genomic_DNA"/>
</dbReference>
<proteinExistence type="predicted"/>
<feature type="signal peptide" evidence="1">
    <location>
        <begin position="1"/>
        <end position="26"/>
    </location>
</feature>
<gene>
    <name evidence="2" type="ORF">ERS852582_01154</name>
</gene>